<dbReference type="InterPro" id="IPR000792">
    <property type="entry name" value="Tscrpt_reg_LuxR_C"/>
</dbReference>
<sequence>MSEKTVFTHKCIMMQKFNLRSDDELIVLLSK</sequence>
<dbReference type="RefSeq" id="WP_239005681.1">
    <property type="nucleotide sequence ID" value="NZ_JBCGUG010000010.1"/>
</dbReference>
<keyword evidence="4" id="KW-1185">Reference proteome</keyword>
<evidence type="ECO:0000256" key="1">
    <source>
        <dbReference type="ARBA" id="ARBA00023125"/>
    </source>
</evidence>
<evidence type="ECO:0000313" key="4">
    <source>
        <dbReference type="Proteomes" id="UP001490940"/>
    </source>
</evidence>
<gene>
    <name evidence="3" type="ORF">AAGT82_15490</name>
</gene>
<comment type="caution">
    <text evidence="3">The sequence shown here is derived from an EMBL/GenBank/DDBJ whole genome shotgun (WGS) entry which is preliminary data.</text>
</comment>
<keyword evidence="1" id="KW-0238">DNA-binding</keyword>
<dbReference type="EMBL" id="JBCGUG010000010">
    <property type="protein sequence ID" value="MEM0705808.1"/>
    <property type="molecule type" value="Genomic_DNA"/>
</dbReference>
<proteinExistence type="predicted"/>
<accession>A0ABU9PME7</accession>
<dbReference type="Proteomes" id="UP001490940">
    <property type="component" value="Unassembled WGS sequence"/>
</dbReference>
<evidence type="ECO:0000259" key="2">
    <source>
        <dbReference type="Pfam" id="PF00196"/>
    </source>
</evidence>
<evidence type="ECO:0000313" key="3">
    <source>
        <dbReference type="EMBL" id="MEM0705808.1"/>
    </source>
</evidence>
<reference evidence="3 4" key="1">
    <citation type="submission" date="2024-04" db="EMBL/GenBank/DDBJ databases">
        <title>Draft genome sequence of a multidrug-resistant Enterobacter quasihormaechei Hakim RU_CBWE strain isolated from pond surface water at the University of Rajshahi in Bangladesh.</title>
        <authorList>
            <person name="Raihan J."/>
            <person name="Islam M.S."/>
            <person name="Khan M.U."/>
            <person name="Romance M."/>
            <person name="Haque M.H."/>
        </authorList>
    </citation>
    <scope>NUCLEOTIDE SEQUENCE [LARGE SCALE GENOMIC DNA]</scope>
    <source>
        <strain evidence="3 4">Hakim RU_CBWE</strain>
    </source>
</reference>
<name>A0ABU9PME7_9ENTR</name>
<feature type="domain" description="HTH luxR-type" evidence="2">
    <location>
        <begin position="2"/>
        <end position="28"/>
    </location>
</feature>
<dbReference type="Pfam" id="PF00196">
    <property type="entry name" value="GerE"/>
    <property type="match status" value="1"/>
</dbReference>
<organism evidence="3 4">
    <name type="scientific">Enterobacter quasihormaechei</name>
    <dbReference type="NCBI Taxonomy" id="2529382"/>
    <lineage>
        <taxon>Bacteria</taxon>
        <taxon>Pseudomonadati</taxon>
        <taxon>Pseudomonadota</taxon>
        <taxon>Gammaproteobacteria</taxon>
        <taxon>Enterobacterales</taxon>
        <taxon>Enterobacteriaceae</taxon>
        <taxon>Enterobacter</taxon>
    </lineage>
</organism>
<protein>
    <submittedName>
        <fullName evidence="3">LuxR C-terminal-related transcriptional regulator</fullName>
    </submittedName>
</protein>